<dbReference type="AlphaFoldDB" id="A0AAE0WVR6"/>
<dbReference type="GeneID" id="89958475"/>
<accession>A0AAE0WVR6</accession>
<dbReference type="SUPFAM" id="SSF56752">
    <property type="entry name" value="D-aminoacid aminotransferase-like PLP-dependent enzymes"/>
    <property type="match status" value="1"/>
</dbReference>
<proteinExistence type="predicted"/>
<evidence type="ECO:0000313" key="2">
    <source>
        <dbReference type="Proteomes" id="UP001274830"/>
    </source>
</evidence>
<dbReference type="Gene3D" id="3.20.10.10">
    <property type="entry name" value="D-amino Acid Aminotransferase, subunit A, domain 2"/>
    <property type="match status" value="1"/>
</dbReference>
<dbReference type="GO" id="GO:0008696">
    <property type="term" value="F:4-amino-4-deoxychorismate lyase activity"/>
    <property type="evidence" value="ECO:0007669"/>
    <property type="project" value="UniProtKB-EC"/>
</dbReference>
<dbReference type="InterPro" id="IPR036038">
    <property type="entry name" value="Aminotransferase-like"/>
</dbReference>
<dbReference type="InterPro" id="IPR001544">
    <property type="entry name" value="Aminotrans_IV"/>
</dbReference>
<organism evidence="1 2">
    <name type="scientific">Recurvomyces mirabilis</name>
    <dbReference type="NCBI Taxonomy" id="574656"/>
    <lineage>
        <taxon>Eukaryota</taxon>
        <taxon>Fungi</taxon>
        <taxon>Dikarya</taxon>
        <taxon>Ascomycota</taxon>
        <taxon>Pezizomycotina</taxon>
        <taxon>Dothideomycetes</taxon>
        <taxon>Dothideomycetidae</taxon>
        <taxon>Mycosphaerellales</taxon>
        <taxon>Teratosphaeriaceae</taxon>
        <taxon>Recurvomyces</taxon>
    </lineage>
</organism>
<dbReference type="EC" id="4.1.3.38" evidence="1"/>
<keyword evidence="2" id="KW-1185">Reference proteome</keyword>
<dbReference type="Pfam" id="PF01063">
    <property type="entry name" value="Aminotran_4"/>
    <property type="match status" value="1"/>
</dbReference>
<protein>
    <submittedName>
        <fullName evidence="1">Aminodeoxychorismate lyase</fullName>
        <ecNumber evidence="1">4.1.3.38</ecNumber>
    </submittedName>
</protein>
<dbReference type="RefSeq" id="XP_064698907.1">
    <property type="nucleotide sequence ID" value="XM_064833946.1"/>
</dbReference>
<dbReference type="EMBL" id="JAUTXT010000003">
    <property type="protein sequence ID" value="KAK3679010.1"/>
    <property type="molecule type" value="Genomic_DNA"/>
</dbReference>
<name>A0AAE0WVR6_9PEZI</name>
<dbReference type="InterPro" id="IPR043132">
    <property type="entry name" value="BCAT-like_C"/>
</dbReference>
<comment type="caution">
    <text evidence="1">The sequence shown here is derived from an EMBL/GenBank/DDBJ whole genome shotgun (WGS) entry which is preliminary data.</text>
</comment>
<dbReference type="Proteomes" id="UP001274830">
    <property type="component" value="Unassembled WGS sequence"/>
</dbReference>
<gene>
    <name evidence="1" type="primary">ABZ2</name>
    <name evidence="1" type="ORF">LTR78_001463</name>
</gene>
<reference evidence="1" key="1">
    <citation type="submission" date="2023-07" db="EMBL/GenBank/DDBJ databases">
        <title>Black Yeasts Isolated from many extreme environments.</title>
        <authorList>
            <person name="Coleine C."/>
            <person name="Stajich J.E."/>
            <person name="Selbmann L."/>
        </authorList>
    </citation>
    <scope>NUCLEOTIDE SEQUENCE</scope>
    <source>
        <strain evidence="1">CCFEE 5485</strain>
    </source>
</reference>
<keyword evidence="1" id="KW-0456">Lyase</keyword>
<evidence type="ECO:0000313" key="1">
    <source>
        <dbReference type="EMBL" id="KAK3679010.1"/>
    </source>
</evidence>
<sequence length="264" mass="30311">MTHDQPCPSEEPHVFTTVRYDPALLHSAENTEASCHRPCPFYMLEHHWTRLQVAKWNTSMAGSGPSQLLQGLLHGVKQWHAKNPGKEMHSLRCKHRVYPDGHTTSEIAPTPSLSMEDLFPRTLGKIEGGTDEVDWVVYIDPDSCEVSASTMYKTWDRFFYDRARKSTGITHLYDKKEVLLYNTDSEILDASISTPYFFRDGRWVTPAAACGGQQGTTRRWSLEQRLCEEAVVKKESMRNGEIIWLSNAVRGYYRARFVEHLNED</sequence>